<feature type="signal peptide" evidence="10">
    <location>
        <begin position="1"/>
        <end position="29"/>
    </location>
</feature>
<feature type="chain" id="PRO_5018337789" evidence="10">
    <location>
        <begin position="30"/>
        <end position="1219"/>
    </location>
</feature>
<name>A0A3L7ARU2_9MICO</name>
<keyword evidence="3 6" id="KW-0378">Hydrolase</keyword>
<keyword evidence="2 6" id="KW-0645">Protease</keyword>
<comment type="similarity">
    <text evidence="1 6 7">Belongs to the peptidase S8 family.</text>
</comment>
<feature type="domain" description="Peptidase S8/S53" evidence="11">
    <location>
        <begin position="215"/>
        <end position="685"/>
    </location>
</feature>
<dbReference type="PROSITE" id="PS00138">
    <property type="entry name" value="SUBTILASE_SER"/>
    <property type="match status" value="1"/>
</dbReference>
<dbReference type="InterPro" id="IPR023827">
    <property type="entry name" value="Peptidase_S8_Asp-AS"/>
</dbReference>
<accession>A0A3L7ARU2</accession>
<feature type="region of interest" description="Disordered" evidence="8">
    <location>
        <begin position="158"/>
        <end position="206"/>
    </location>
</feature>
<dbReference type="Proteomes" id="UP000269438">
    <property type="component" value="Unassembled WGS sequence"/>
</dbReference>
<dbReference type="InterPro" id="IPR022398">
    <property type="entry name" value="Peptidase_S8_His-AS"/>
</dbReference>
<keyword evidence="10" id="KW-0732">Signal</keyword>
<dbReference type="Gene3D" id="3.40.50.200">
    <property type="entry name" value="Peptidase S8/S53 domain"/>
    <property type="match status" value="2"/>
</dbReference>
<feature type="active site" description="Charge relay system" evidence="5 6">
    <location>
        <position position="300"/>
    </location>
</feature>
<dbReference type="SUPFAM" id="SSF52743">
    <property type="entry name" value="Subtilisin-like"/>
    <property type="match status" value="1"/>
</dbReference>
<dbReference type="AlphaFoldDB" id="A0A3L7ARU2"/>
<dbReference type="PANTHER" id="PTHR43806:SF11">
    <property type="entry name" value="CEREVISIN-RELATED"/>
    <property type="match status" value="1"/>
</dbReference>
<dbReference type="InterPro" id="IPR036852">
    <property type="entry name" value="Peptidase_S8/S53_dom_sf"/>
</dbReference>
<dbReference type="PANTHER" id="PTHR43806">
    <property type="entry name" value="PEPTIDASE S8"/>
    <property type="match status" value="1"/>
</dbReference>
<feature type="transmembrane region" description="Helical" evidence="9">
    <location>
        <begin position="1194"/>
        <end position="1213"/>
    </location>
</feature>
<evidence type="ECO:0000256" key="8">
    <source>
        <dbReference type="SAM" id="MobiDB-lite"/>
    </source>
</evidence>
<feature type="active site" description="Charge relay system" evidence="5 6">
    <location>
        <position position="650"/>
    </location>
</feature>
<feature type="active site" description="Charge relay system" evidence="5 6">
    <location>
        <position position="224"/>
    </location>
</feature>
<feature type="region of interest" description="Disordered" evidence="8">
    <location>
        <begin position="27"/>
        <end position="68"/>
    </location>
</feature>
<evidence type="ECO:0000313" key="12">
    <source>
        <dbReference type="EMBL" id="RLP82138.1"/>
    </source>
</evidence>
<dbReference type="RefSeq" id="WP_121688684.1">
    <property type="nucleotide sequence ID" value="NZ_RCUY01000009.1"/>
</dbReference>
<dbReference type="InterPro" id="IPR015500">
    <property type="entry name" value="Peptidase_S8_subtilisin-rel"/>
</dbReference>
<comment type="caution">
    <text evidence="12">The sequence shown here is derived from an EMBL/GenBank/DDBJ whole genome shotgun (WGS) entry which is preliminary data.</text>
</comment>
<evidence type="ECO:0000256" key="4">
    <source>
        <dbReference type="ARBA" id="ARBA00022825"/>
    </source>
</evidence>
<feature type="region of interest" description="Disordered" evidence="8">
    <location>
        <begin position="588"/>
        <end position="620"/>
    </location>
</feature>
<reference evidence="12 13" key="1">
    <citation type="submission" date="2018-10" db="EMBL/GenBank/DDBJ databases">
        <authorList>
            <person name="Li J."/>
        </authorList>
    </citation>
    <scope>NUCLEOTIDE SEQUENCE [LARGE SCALE GENOMIC DNA]</scope>
    <source>
        <strain evidence="12 13">JCM 11654</strain>
    </source>
</reference>
<keyword evidence="13" id="KW-1185">Reference proteome</keyword>
<evidence type="ECO:0000256" key="6">
    <source>
        <dbReference type="PROSITE-ProRule" id="PRU01240"/>
    </source>
</evidence>
<dbReference type="GO" id="GO:0004252">
    <property type="term" value="F:serine-type endopeptidase activity"/>
    <property type="evidence" value="ECO:0007669"/>
    <property type="project" value="UniProtKB-UniRule"/>
</dbReference>
<dbReference type="OrthoDB" id="9813435at2"/>
<evidence type="ECO:0000256" key="1">
    <source>
        <dbReference type="ARBA" id="ARBA00011073"/>
    </source>
</evidence>
<dbReference type="PRINTS" id="PR00723">
    <property type="entry name" value="SUBTILISIN"/>
</dbReference>
<dbReference type="InterPro" id="IPR034213">
    <property type="entry name" value="S8_Vpr-like"/>
</dbReference>
<dbReference type="InterPro" id="IPR050131">
    <property type="entry name" value="Peptidase_S8_subtilisin-like"/>
</dbReference>
<keyword evidence="9" id="KW-0812">Transmembrane</keyword>
<dbReference type="PROSITE" id="PS00136">
    <property type="entry name" value="SUBTILASE_ASP"/>
    <property type="match status" value="1"/>
</dbReference>
<dbReference type="InterPro" id="IPR023828">
    <property type="entry name" value="Peptidase_S8_Ser-AS"/>
</dbReference>
<dbReference type="GO" id="GO:0006508">
    <property type="term" value="P:proteolysis"/>
    <property type="evidence" value="ECO:0007669"/>
    <property type="project" value="UniProtKB-KW"/>
</dbReference>
<feature type="compositionally biased region" description="Polar residues" evidence="8">
    <location>
        <begin position="599"/>
        <end position="612"/>
    </location>
</feature>
<evidence type="ECO:0000256" key="5">
    <source>
        <dbReference type="PIRSR" id="PIRSR615500-1"/>
    </source>
</evidence>
<feature type="compositionally biased region" description="Polar residues" evidence="8">
    <location>
        <begin position="54"/>
        <end position="65"/>
    </location>
</feature>
<keyword evidence="9" id="KW-0472">Membrane</keyword>
<evidence type="ECO:0000259" key="11">
    <source>
        <dbReference type="Pfam" id="PF00082"/>
    </source>
</evidence>
<keyword evidence="4 6" id="KW-0720">Serine protease</keyword>
<evidence type="ECO:0000256" key="10">
    <source>
        <dbReference type="SAM" id="SignalP"/>
    </source>
</evidence>
<dbReference type="EMBL" id="RCUY01000009">
    <property type="protein sequence ID" value="RLP82138.1"/>
    <property type="molecule type" value="Genomic_DNA"/>
</dbReference>
<dbReference type="PROSITE" id="PS00137">
    <property type="entry name" value="SUBTILASE_HIS"/>
    <property type="match status" value="1"/>
</dbReference>
<dbReference type="Pfam" id="PF00082">
    <property type="entry name" value="Peptidase_S8"/>
    <property type="match status" value="1"/>
</dbReference>
<sequence>MAIYRGFAAALVTAAIIAGGAGLLPAASAQGDSAGPAPDNRERLSRAQAGDAKTPTQTRPASTPATGPVPVYVQLRGAGAFDASSRARGGDPTERALAARADIAERGKSVAAELGQDPLYVTTDALPGVAVTATPAQIDALRARDDVQKVTPIITKTLATTSAPRDPVTPRSGAETEPARAEAQTDEAQAARPYNAGSVSDTRASAAWRKTGRTGAGITIAVVDSGIDYTHADFGGPGTTEAFAQASAAATPPEGLFDPEKFAGGYDFSGDGYDPNPQSPTYQPVPVPDANPLDCAAAGHGTHVAGSAAGYGIRADGTPQNARTDFGALSDEELAAQLPGPGAAPRAKLLSYRVFGCSGSTNLVLQALDRALDPNGDGNFDDRADIVSLSLGSDYSPVDDPENDMIAKLAREGVLPVIAAGNGGDLYDVAGSPGNAPAALTVANSIGTTLALDSAEVLSPDPGTTTGQYSADFTYTGATPDDLTGTVVAGPSDDNSEGCEAFSAEDSARVAGNWVWLRWDDNPGSRACGSAVRFDRAAAAGARGVVLDSTLDTFTAGIAGNATLPGIQLTRASSEALRPSIGALRIRLSPEGRGATRGDSGSTGALAESSSRGPHGSVGVVKPDIAAPGTQIASAGAGSGTGVRVATGTSMSTPQVAGVAALVAEGTALRGTALKTAVVNTADSELFAGEAKYGPGRVGTGLVNAAAAIGASARLADSENAEGVSVEFGVSESGTEATSVERGINISNEGKNEQTYTLAYQAATTIPGADIEVPTSVSVPAGQTVRVPITLRIDDPTALRKNIDATRNRSTWDVAWQYLSEVSGRVSVTAPGEVPLRIAVHAAPKPTSDLTASIAPSDPASGIAPLTLSGRALNQGTLGKDGYTSLVAPFQLGAESPRRTDLTVRDDGAEVPSVRALDLRAVGASSTLPALRASGGDLSTGRLSFGVATWGNWAALTPSAAIEVYIDSTGSGTEDYRVDVAFASQVELDLPLARLTRLGATPAENQIVDSQPVNVVDGSVDTNTFDNNVLLLPVSLDSLGIAPDRVGALSYRVVTYSPFWAPDGTPTPVDQTDPITFNPTSPDLWVDAANGDAGPLYSALSDTALRVHSGPGATENTKLLLLNLHNPTGNLGEGGDGGARTQVLSIPQTGTTATPSPAPTSVAPIAPTADPSASVFPPGAAGGGELGRTGAPNWVPLLLGAVLLALAGTGIRFRQARRA</sequence>
<protein>
    <submittedName>
        <fullName evidence="12">Subtilase</fullName>
    </submittedName>
</protein>
<evidence type="ECO:0000256" key="9">
    <source>
        <dbReference type="SAM" id="Phobius"/>
    </source>
</evidence>
<evidence type="ECO:0000256" key="7">
    <source>
        <dbReference type="RuleBase" id="RU003355"/>
    </source>
</evidence>
<dbReference type="CDD" id="cd07474">
    <property type="entry name" value="Peptidases_S8_subtilisin_Vpr-like"/>
    <property type="match status" value="1"/>
</dbReference>
<gene>
    <name evidence="12" type="ORF">D9V34_09985</name>
</gene>
<evidence type="ECO:0000313" key="13">
    <source>
        <dbReference type="Proteomes" id="UP000269438"/>
    </source>
</evidence>
<organism evidence="12 13">
    <name type="scientific">Mycetocola lacteus</name>
    <dbReference type="NCBI Taxonomy" id="76637"/>
    <lineage>
        <taxon>Bacteria</taxon>
        <taxon>Bacillati</taxon>
        <taxon>Actinomycetota</taxon>
        <taxon>Actinomycetes</taxon>
        <taxon>Micrococcales</taxon>
        <taxon>Microbacteriaceae</taxon>
        <taxon>Mycetocola</taxon>
    </lineage>
</organism>
<evidence type="ECO:0000256" key="3">
    <source>
        <dbReference type="ARBA" id="ARBA00022801"/>
    </source>
</evidence>
<keyword evidence="9" id="KW-1133">Transmembrane helix</keyword>
<proteinExistence type="inferred from homology"/>
<evidence type="ECO:0000256" key="2">
    <source>
        <dbReference type="ARBA" id="ARBA00022670"/>
    </source>
</evidence>
<dbReference type="PROSITE" id="PS51892">
    <property type="entry name" value="SUBTILASE"/>
    <property type="match status" value="1"/>
</dbReference>
<dbReference type="InterPro" id="IPR000209">
    <property type="entry name" value="Peptidase_S8/S53_dom"/>
</dbReference>